<name>A0ABR1TBD6_9PEZI</name>
<dbReference type="RefSeq" id="XP_066709876.1">
    <property type="nucleotide sequence ID" value="XM_066864915.1"/>
</dbReference>
<gene>
    <name evidence="2" type="ORF">PG994_013506</name>
</gene>
<organism evidence="2 3">
    <name type="scientific">Apiospora phragmitis</name>
    <dbReference type="NCBI Taxonomy" id="2905665"/>
    <lineage>
        <taxon>Eukaryota</taxon>
        <taxon>Fungi</taxon>
        <taxon>Dikarya</taxon>
        <taxon>Ascomycota</taxon>
        <taxon>Pezizomycotina</taxon>
        <taxon>Sordariomycetes</taxon>
        <taxon>Xylariomycetidae</taxon>
        <taxon>Amphisphaeriales</taxon>
        <taxon>Apiosporaceae</taxon>
        <taxon>Apiospora</taxon>
    </lineage>
</organism>
<comment type="caution">
    <text evidence="2">The sequence shown here is derived from an EMBL/GenBank/DDBJ whole genome shotgun (WGS) entry which is preliminary data.</text>
</comment>
<sequence>MSSALTIRCANDLKDFSIWDHHKETFRRLFLTEGMSLAAVRDKMVVDFKFPVTNVKTYEVVLREHFTFRTCKELPSYLQITPKGGIGPATTPRGSLISTGAPETALSSILVAGSTENSKIALMPPLRPLLSHSQMFPETINTDEIIIQNIVNNPITQVYGKLRKNVLSQELMRLLRHHWEGEMLSTDQKFMIAGALHSLAYMISNYRPPTSSQPSLQPRTFGMSASIAVLETACVQLTNKSNFYNDTIQRPVENWIADVADPILLQQFFRLKRPAAAAVWINLYYGSFMRNKKAFRVSMEVALGIYPDD</sequence>
<dbReference type="GeneID" id="92097978"/>
<proteinExistence type="predicted"/>
<evidence type="ECO:0000259" key="1">
    <source>
        <dbReference type="Pfam" id="PF14420"/>
    </source>
</evidence>
<feature type="domain" description="Clr5" evidence="1">
    <location>
        <begin position="19"/>
        <end position="54"/>
    </location>
</feature>
<reference evidence="2 3" key="1">
    <citation type="submission" date="2023-01" db="EMBL/GenBank/DDBJ databases">
        <title>Analysis of 21 Apiospora genomes using comparative genomics revels a genus with tremendous synthesis potential of carbohydrate active enzymes and secondary metabolites.</title>
        <authorList>
            <person name="Sorensen T."/>
        </authorList>
    </citation>
    <scope>NUCLEOTIDE SEQUENCE [LARGE SCALE GENOMIC DNA]</scope>
    <source>
        <strain evidence="2 3">CBS 135458</strain>
    </source>
</reference>
<evidence type="ECO:0000313" key="3">
    <source>
        <dbReference type="Proteomes" id="UP001480595"/>
    </source>
</evidence>
<dbReference type="EMBL" id="JAQQWL010000013">
    <property type="protein sequence ID" value="KAK8043023.1"/>
    <property type="molecule type" value="Genomic_DNA"/>
</dbReference>
<evidence type="ECO:0000313" key="2">
    <source>
        <dbReference type="EMBL" id="KAK8043023.1"/>
    </source>
</evidence>
<dbReference type="InterPro" id="IPR025676">
    <property type="entry name" value="Clr5_dom"/>
</dbReference>
<dbReference type="Pfam" id="PF14420">
    <property type="entry name" value="Clr5"/>
    <property type="match status" value="1"/>
</dbReference>
<protein>
    <recommendedName>
        <fullName evidence="1">Clr5 domain-containing protein</fullName>
    </recommendedName>
</protein>
<dbReference type="Proteomes" id="UP001480595">
    <property type="component" value="Unassembled WGS sequence"/>
</dbReference>
<keyword evidence="3" id="KW-1185">Reference proteome</keyword>
<accession>A0ABR1TBD6</accession>